<keyword evidence="10" id="KW-0805">Transcription regulation</keyword>
<dbReference type="GO" id="GO:0046972">
    <property type="term" value="F:histone H4K16 acetyltransferase activity"/>
    <property type="evidence" value="ECO:0007669"/>
    <property type="project" value="TreeGrafter"/>
</dbReference>
<dbReference type="GO" id="GO:0035267">
    <property type="term" value="C:NuA4 histone acetyltransferase complex"/>
    <property type="evidence" value="ECO:0007669"/>
    <property type="project" value="TreeGrafter"/>
</dbReference>
<evidence type="ECO:0000256" key="7">
    <source>
        <dbReference type="ARBA" id="ARBA00022771"/>
    </source>
</evidence>
<keyword evidence="5" id="KW-0479">Metal-binding</keyword>
<protein>
    <recommendedName>
        <fullName evidence="3">histone acetyltransferase</fullName>
        <ecNumber evidence="3">2.3.1.48</ecNumber>
    </recommendedName>
</protein>
<accession>A0A5S6QAV9</accession>
<reference evidence="19" key="1">
    <citation type="submission" date="2019-12" db="UniProtKB">
        <authorList>
            <consortium name="WormBaseParasite"/>
        </authorList>
    </citation>
    <scope>IDENTIFICATION</scope>
</reference>
<dbReference type="WBParaSite" id="TMUE_1000004349.1">
    <property type="protein sequence ID" value="TMUE_1000004349.1"/>
    <property type="gene ID" value="WBGene00298923"/>
</dbReference>
<dbReference type="FunFam" id="3.30.60.60:FF:000001">
    <property type="entry name" value="Histone acetyltransferase"/>
    <property type="match status" value="1"/>
</dbReference>
<keyword evidence="14" id="KW-0012">Acyltransferase</keyword>
<evidence type="ECO:0000256" key="1">
    <source>
        <dbReference type="ARBA" id="ARBA00004123"/>
    </source>
</evidence>
<evidence type="ECO:0000256" key="11">
    <source>
        <dbReference type="ARBA" id="ARBA00023163"/>
    </source>
</evidence>
<evidence type="ECO:0000256" key="16">
    <source>
        <dbReference type="SAM" id="MobiDB-lite"/>
    </source>
</evidence>
<keyword evidence="13" id="KW-0539">Nucleus</keyword>
<evidence type="ECO:0000313" key="18">
    <source>
        <dbReference type="Proteomes" id="UP000046395"/>
    </source>
</evidence>
<dbReference type="InterPro" id="IPR040706">
    <property type="entry name" value="Zf-MYST"/>
</dbReference>
<name>A0A5S6QAV9_TRIMR</name>
<evidence type="ECO:0000256" key="13">
    <source>
        <dbReference type="ARBA" id="ARBA00023242"/>
    </source>
</evidence>
<feature type="domain" description="MYST-type HAT" evidence="17">
    <location>
        <begin position="145"/>
        <end position="423"/>
    </location>
</feature>
<evidence type="ECO:0000256" key="9">
    <source>
        <dbReference type="ARBA" id="ARBA00022990"/>
    </source>
</evidence>
<evidence type="ECO:0000256" key="14">
    <source>
        <dbReference type="ARBA" id="ARBA00023315"/>
    </source>
</evidence>
<dbReference type="SMART" id="SM00298">
    <property type="entry name" value="CHROMO"/>
    <property type="match status" value="1"/>
</dbReference>
<dbReference type="GO" id="GO:0005634">
    <property type="term" value="C:nucleus"/>
    <property type="evidence" value="ECO:0007669"/>
    <property type="project" value="UniProtKB-SubCell"/>
</dbReference>
<dbReference type="Proteomes" id="UP000046395">
    <property type="component" value="Unassembled WGS sequence"/>
</dbReference>
<dbReference type="GO" id="GO:0000724">
    <property type="term" value="P:double-strand break repair via homologous recombination"/>
    <property type="evidence" value="ECO:0007669"/>
    <property type="project" value="TreeGrafter"/>
</dbReference>
<dbReference type="SUPFAM" id="SSF54160">
    <property type="entry name" value="Chromo domain-like"/>
    <property type="match status" value="1"/>
</dbReference>
<evidence type="ECO:0000256" key="2">
    <source>
        <dbReference type="ARBA" id="ARBA00010107"/>
    </source>
</evidence>
<dbReference type="InterPro" id="IPR016197">
    <property type="entry name" value="Chromo-like_dom_sf"/>
</dbReference>
<dbReference type="FunFam" id="3.40.630.30:FF:000002">
    <property type="entry name" value="Histone acetyltransferase"/>
    <property type="match status" value="1"/>
</dbReference>
<dbReference type="Gene3D" id="2.30.30.140">
    <property type="match status" value="1"/>
</dbReference>
<evidence type="ECO:0000256" key="8">
    <source>
        <dbReference type="ARBA" id="ARBA00022833"/>
    </source>
</evidence>
<dbReference type="Gene3D" id="3.30.60.60">
    <property type="entry name" value="N-acetyl transferase-like"/>
    <property type="match status" value="1"/>
</dbReference>
<feature type="active site" description="Proton donor/acceptor" evidence="15">
    <location>
        <position position="321"/>
    </location>
</feature>
<dbReference type="PROSITE" id="PS51726">
    <property type="entry name" value="MYST_HAT"/>
    <property type="match status" value="1"/>
</dbReference>
<evidence type="ECO:0000256" key="10">
    <source>
        <dbReference type="ARBA" id="ARBA00023015"/>
    </source>
</evidence>
<comment type="subcellular location">
    <subcellularLocation>
        <location evidence="1">Nucleus</location>
    </subcellularLocation>
</comment>
<sequence length="523" mass="61163">MEQRPEDGSKDMYIEATSALMSYGIGPIVYLEGLRYKAFMDISNQWTDGEVLAKREKDGKTLYYVHYLNCNRRLDEWVPEEKIDFSSCQSKSGRRASLYVDKLRSRNRGLLIKNKSQVQDSQERSSAAPRGSASLNLRDADDIVTRVRNIEEVELGRHRIKPWYFSPYPEEFTLLPRIYLCEFCLKYLRSNTMLRSHLRKCPFQYPPGREIYRKDRLSVFEMDGKEQKVYSQNLCLLAKLFLDHKYLYYDTEPFLFYVFTEYDSYGCHTVGYFSKEKKSAEGCNVACILVLPPYQRKGYGSLMIQFSYELSKMEGKIGTPEKPLSDLGLLSYRSYWSQTILEILVDLLEKENEEKPKISVMDISKRTCIKKEDVLATLQQLNVIHYYKSEHIIVIDKEKIETVQRWRSQGKVRIDPKKKSHSSVLSNDKDHFERVVMENDHNQKTGHSSENKMTTKLRGRTRDLSAASFLRQTMWRLIMLRYLSSIKLISATVYPVSQVTRRNSSVPRITLPCLHITGRIILD</sequence>
<evidence type="ECO:0000259" key="17">
    <source>
        <dbReference type="PROSITE" id="PS51726"/>
    </source>
</evidence>
<dbReference type="GO" id="GO:0006355">
    <property type="term" value="P:regulation of DNA-templated transcription"/>
    <property type="evidence" value="ECO:0007669"/>
    <property type="project" value="InterPro"/>
</dbReference>
<dbReference type="PANTHER" id="PTHR10615">
    <property type="entry name" value="HISTONE ACETYLTRANSFERASE"/>
    <property type="match status" value="1"/>
</dbReference>
<evidence type="ECO:0000256" key="6">
    <source>
        <dbReference type="ARBA" id="ARBA00022763"/>
    </source>
</evidence>
<evidence type="ECO:0000256" key="15">
    <source>
        <dbReference type="PIRSR" id="PIRSR602717-51"/>
    </source>
</evidence>
<dbReference type="InterPro" id="IPR025995">
    <property type="entry name" value="Tudor-knot"/>
</dbReference>
<proteinExistence type="inferred from homology"/>
<dbReference type="Pfam" id="PF17772">
    <property type="entry name" value="zf-MYST"/>
    <property type="match status" value="1"/>
</dbReference>
<evidence type="ECO:0000256" key="3">
    <source>
        <dbReference type="ARBA" id="ARBA00013184"/>
    </source>
</evidence>
<dbReference type="Gene3D" id="3.40.630.30">
    <property type="match status" value="1"/>
</dbReference>
<dbReference type="PANTHER" id="PTHR10615:SF219">
    <property type="entry name" value="HISTONE ACETYLTRANSFERASE KAT5"/>
    <property type="match status" value="1"/>
</dbReference>
<comment type="similarity">
    <text evidence="2">Belongs to the MYST (SAS/MOZ) family.</text>
</comment>
<keyword evidence="6" id="KW-0227">DNA damage</keyword>
<keyword evidence="9" id="KW-0007">Acetylation</keyword>
<dbReference type="EC" id="2.3.1.48" evidence="3"/>
<feature type="region of interest" description="Disordered" evidence="16">
    <location>
        <begin position="114"/>
        <end position="133"/>
    </location>
</feature>
<dbReference type="Gene3D" id="1.10.10.10">
    <property type="entry name" value="Winged helix-like DNA-binding domain superfamily/Winged helix DNA-binding domain"/>
    <property type="match status" value="1"/>
</dbReference>
<dbReference type="GO" id="GO:0008270">
    <property type="term" value="F:zinc ion binding"/>
    <property type="evidence" value="ECO:0007669"/>
    <property type="project" value="UniProtKB-KW"/>
</dbReference>
<dbReference type="InterPro" id="IPR036388">
    <property type="entry name" value="WH-like_DNA-bd_sf"/>
</dbReference>
<keyword evidence="11" id="KW-0804">Transcription</keyword>
<dbReference type="SUPFAM" id="SSF55729">
    <property type="entry name" value="Acyl-CoA N-acyltransferases (Nat)"/>
    <property type="match status" value="1"/>
</dbReference>
<evidence type="ECO:0000256" key="12">
    <source>
        <dbReference type="ARBA" id="ARBA00023204"/>
    </source>
</evidence>
<dbReference type="Pfam" id="PF11717">
    <property type="entry name" value="Tudor-knot"/>
    <property type="match status" value="1"/>
</dbReference>
<organism evidence="18 19">
    <name type="scientific">Trichuris muris</name>
    <name type="common">Mouse whipworm</name>
    <dbReference type="NCBI Taxonomy" id="70415"/>
    <lineage>
        <taxon>Eukaryota</taxon>
        <taxon>Metazoa</taxon>
        <taxon>Ecdysozoa</taxon>
        <taxon>Nematoda</taxon>
        <taxon>Enoplea</taxon>
        <taxon>Dorylaimia</taxon>
        <taxon>Trichinellida</taxon>
        <taxon>Trichuridae</taxon>
        <taxon>Trichuris</taxon>
    </lineage>
</organism>
<dbReference type="InterPro" id="IPR000953">
    <property type="entry name" value="Chromo/chromo_shadow_dom"/>
</dbReference>
<dbReference type="Pfam" id="PF01853">
    <property type="entry name" value="MOZ_SAS"/>
    <property type="match status" value="1"/>
</dbReference>
<keyword evidence="18" id="KW-1185">Reference proteome</keyword>
<evidence type="ECO:0000313" key="19">
    <source>
        <dbReference type="WBParaSite" id="TMUE_1000004349.1"/>
    </source>
</evidence>
<dbReference type="InterPro" id="IPR050603">
    <property type="entry name" value="MYST_HAT"/>
</dbReference>
<keyword evidence="12" id="KW-0234">DNA repair</keyword>
<evidence type="ECO:0000256" key="4">
    <source>
        <dbReference type="ARBA" id="ARBA00022679"/>
    </source>
</evidence>
<keyword evidence="8" id="KW-0862">Zinc</keyword>
<evidence type="ECO:0000256" key="5">
    <source>
        <dbReference type="ARBA" id="ARBA00022723"/>
    </source>
</evidence>
<keyword evidence="4" id="KW-0808">Transferase</keyword>
<dbReference type="STRING" id="70415.A0A5S6QAV9"/>
<dbReference type="InterPro" id="IPR002717">
    <property type="entry name" value="HAT_MYST-type"/>
</dbReference>
<dbReference type="CDD" id="cd04301">
    <property type="entry name" value="NAT_SF"/>
    <property type="match status" value="1"/>
</dbReference>
<dbReference type="FunFam" id="1.10.10.10:FF:000022">
    <property type="entry name" value="Histone acetyltransferase"/>
    <property type="match status" value="1"/>
</dbReference>
<dbReference type="InterPro" id="IPR016181">
    <property type="entry name" value="Acyl_CoA_acyltransferase"/>
</dbReference>
<keyword evidence="7" id="KW-0863">Zinc-finger</keyword>
<dbReference type="AlphaFoldDB" id="A0A5S6QAV9"/>